<reference evidence="1" key="2">
    <citation type="journal article" date="2015" name="Fish Shellfish Immunol.">
        <title>Early steps in the European eel (Anguilla anguilla)-Vibrio vulnificus interaction in the gills: Role of the RtxA13 toxin.</title>
        <authorList>
            <person name="Callol A."/>
            <person name="Pajuelo D."/>
            <person name="Ebbesson L."/>
            <person name="Teles M."/>
            <person name="MacKenzie S."/>
            <person name="Amaro C."/>
        </authorList>
    </citation>
    <scope>NUCLEOTIDE SEQUENCE</scope>
</reference>
<sequence>MGCMVWNLLRLCSRVWMGPTVWYLGIC</sequence>
<evidence type="ECO:0000313" key="1">
    <source>
        <dbReference type="EMBL" id="JAH53803.1"/>
    </source>
</evidence>
<proteinExistence type="predicted"/>
<organism evidence="1">
    <name type="scientific">Anguilla anguilla</name>
    <name type="common">European freshwater eel</name>
    <name type="synonym">Muraena anguilla</name>
    <dbReference type="NCBI Taxonomy" id="7936"/>
    <lineage>
        <taxon>Eukaryota</taxon>
        <taxon>Metazoa</taxon>
        <taxon>Chordata</taxon>
        <taxon>Craniata</taxon>
        <taxon>Vertebrata</taxon>
        <taxon>Euteleostomi</taxon>
        <taxon>Actinopterygii</taxon>
        <taxon>Neopterygii</taxon>
        <taxon>Teleostei</taxon>
        <taxon>Anguilliformes</taxon>
        <taxon>Anguillidae</taxon>
        <taxon>Anguilla</taxon>
    </lineage>
</organism>
<name>A0A0E9TM52_ANGAN</name>
<accession>A0A0E9TM52</accession>
<dbReference type="EMBL" id="GBXM01054774">
    <property type="protein sequence ID" value="JAH53803.1"/>
    <property type="molecule type" value="Transcribed_RNA"/>
</dbReference>
<reference evidence="1" key="1">
    <citation type="submission" date="2014-11" db="EMBL/GenBank/DDBJ databases">
        <authorList>
            <person name="Amaro Gonzalez C."/>
        </authorList>
    </citation>
    <scope>NUCLEOTIDE SEQUENCE</scope>
</reference>
<protein>
    <submittedName>
        <fullName evidence="1">Uncharacterized protein</fullName>
    </submittedName>
</protein>
<dbReference type="AlphaFoldDB" id="A0A0E9TM52"/>